<dbReference type="OrthoDB" id="1912014at2"/>
<protein>
    <submittedName>
        <fullName evidence="2">Uncharacterized protein</fullName>
    </submittedName>
</protein>
<dbReference type="EMBL" id="FOYM01000021">
    <property type="protein sequence ID" value="SFR10480.1"/>
    <property type="molecule type" value="Genomic_DNA"/>
</dbReference>
<feature type="coiled-coil region" evidence="1">
    <location>
        <begin position="3"/>
        <end position="63"/>
    </location>
</feature>
<organism evidence="2 3">
    <name type="scientific">Desulfoscipio geothermicus DSM 3669</name>
    <dbReference type="NCBI Taxonomy" id="1121426"/>
    <lineage>
        <taxon>Bacteria</taxon>
        <taxon>Bacillati</taxon>
        <taxon>Bacillota</taxon>
        <taxon>Clostridia</taxon>
        <taxon>Eubacteriales</taxon>
        <taxon>Desulfallaceae</taxon>
        <taxon>Desulfoscipio</taxon>
    </lineage>
</organism>
<name>A0A1I6DY75_9FIRM</name>
<dbReference type="RefSeq" id="WP_092484837.1">
    <property type="nucleotide sequence ID" value="NZ_FOYM01000021.1"/>
</dbReference>
<dbReference type="STRING" id="39060.SAMN05660706_12120"/>
<keyword evidence="3" id="KW-1185">Reference proteome</keyword>
<evidence type="ECO:0000256" key="1">
    <source>
        <dbReference type="SAM" id="Coils"/>
    </source>
</evidence>
<keyword evidence="1" id="KW-0175">Coiled coil</keyword>
<proteinExistence type="predicted"/>
<evidence type="ECO:0000313" key="2">
    <source>
        <dbReference type="EMBL" id="SFR10480.1"/>
    </source>
</evidence>
<dbReference type="Proteomes" id="UP000199584">
    <property type="component" value="Unassembled WGS sequence"/>
</dbReference>
<reference evidence="3" key="1">
    <citation type="submission" date="2016-10" db="EMBL/GenBank/DDBJ databases">
        <authorList>
            <person name="Varghese N."/>
            <person name="Submissions S."/>
        </authorList>
    </citation>
    <scope>NUCLEOTIDE SEQUENCE [LARGE SCALE GENOMIC DNA]</scope>
    <source>
        <strain evidence="3">DSM 3669</strain>
    </source>
</reference>
<sequence>MNRRELEKKLENLQEDLEDLKQERHFMLEKTTIHVPGHARHRYEAEIKELEEKIKEIEKLLAENK</sequence>
<accession>A0A1I6DY75</accession>
<dbReference type="AlphaFoldDB" id="A0A1I6DY75"/>
<evidence type="ECO:0000313" key="3">
    <source>
        <dbReference type="Proteomes" id="UP000199584"/>
    </source>
</evidence>
<gene>
    <name evidence="2" type="ORF">SAMN05660706_12120</name>
</gene>